<protein>
    <submittedName>
        <fullName evidence="1">Uncharacterized protein</fullName>
    </submittedName>
</protein>
<name>A0ABT1W2L2_9PROT</name>
<evidence type="ECO:0000313" key="2">
    <source>
        <dbReference type="Proteomes" id="UP001524587"/>
    </source>
</evidence>
<gene>
    <name evidence="1" type="ORF">NFI95_01380</name>
</gene>
<organism evidence="1 2">
    <name type="scientific">Endosaccharibacter trunci</name>
    <dbReference type="NCBI Taxonomy" id="2812733"/>
    <lineage>
        <taxon>Bacteria</taxon>
        <taxon>Pseudomonadati</taxon>
        <taxon>Pseudomonadota</taxon>
        <taxon>Alphaproteobacteria</taxon>
        <taxon>Acetobacterales</taxon>
        <taxon>Acetobacteraceae</taxon>
        <taxon>Endosaccharibacter</taxon>
    </lineage>
</organism>
<dbReference type="RefSeq" id="WP_422862545.1">
    <property type="nucleotide sequence ID" value="NZ_JAMSKV010000001.1"/>
</dbReference>
<comment type="caution">
    <text evidence="1">The sequence shown here is derived from an EMBL/GenBank/DDBJ whole genome shotgun (WGS) entry which is preliminary data.</text>
</comment>
<reference evidence="1 2" key="1">
    <citation type="submission" date="2022-06" db="EMBL/GenBank/DDBJ databases">
        <title>Endosaccharibacter gen. nov., sp. nov., endophytic bacteria isolated from sugarcane.</title>
        <authorList>
            <person name="Pitiwittayakul N."/>
            <person name="Yukphan P."/>
            <person name="Charoenyingcharoen P."/>
            <person name="Tanasupawat S."/>
        </authorList>
    </citation>
    <scope>NUCLEOTIDE SEQUENCE [LARGE SCALE GENOMIC DNA]</scope>
    <source>
        <strain evidence="1 2">KSS8</strain>
    </source>
</reference>
<keyword evidence="2" id="KW-1185">Reference proteome</keyword>
<accession>A0ABT1W2L2</accession>
<proteinExistence type="predicted"/>
<dbReference type="Proteomes" id="UP001524587">
    <property type="component" value="Unassembled WGS sequence"/>
</dbReference>
<sequence length="81" mass="9191">MQAFRRSFDGQGRTARRARSRLFSARLRRALHVSARLGLVRLLLGGAALLFRLGLIPPGDAGWALERAERLLRDARRARIR</sequence>
<evidence type="ECO:0000313" key="1">
    <source>
        <dbReference type="EMBL" id="MCQ8277102.1"/>
    </source>
</evidence>
<dbReference type="EMBL" id="JAMSKV010000001">
    <property type="protein sequence ID" value="MCQ8277102.1"/>
    <property type="molecule type" value="Genomic_DNA"/>
</dbReference>